<reference evidence="2 3" key="1">
    <citation type="submission" date="2017-12" db="EMBL/GenBank/DDBJ databases">
        <title>Comparative genomics of Botrytis spp.</title>
        <authorList>
            <person name="Valero-Jimenez C.A."/>
            <person name="Tapia P."/>
            <person name="Veloso J."/>
            <person name="Silva-Moreno E."/>
            <person name="Staats M."/>
            <person name="Valdes J.H."/>
            <person name="Van Kan J.A.L."/>
        </authorList>
    </citation>
    <scope>NUCLEOTIDE SEQUENCE [LARGE SCALE GENOMIC DNA]</scope>
    <source>
        <strain evidence="2 3">Be9601</strain>
    </source>
</reference>
<dbReference type="EMBL" id="PQXM01000216">
    <property type="protein sequence ID" value="TGO75370.1"/>
    <property type="molecule type" value="Genomic_DNA"/>
</dbReference>
<dbReference type="Proteomes" id="UP000297229">
    <property type="component" value="Unassembled WGS sequence"/>
</dbReference>
<proteinExistence type="predicted"/>
<evidence type="ECO:0000259" key="1">
    <source>
        <dbReference type="Pfam" id="PF20150"/>
    </source>
</evidence>
<gene>
    <name evidence="2" type="ORF">BELL_0217g00060</name>
</gene>
<evidence type="ECO:0000313" key="2">
    <source>
        <dbReference type="EMBL" id="TGO75370.1"/>
    </source>
</evidence>
<dbReference type="AlphaFoldDB" id="A0A4Z1JUT2"/>
<evidence type="ECO:0000313" key="3">
    <source>
        <dbReference type="Proteomes" id="UP000297229"/>
    </source>
</evidence>
<protein>
    <recommendedName>
        <fullName evidence="1">2EXR domain-containing protein</fullName>
    </recommendedName>
</protein>
<accession>A0A4Z1JUT2</accession>
<feature type="domain" description="2EXR" evidence="1">
    <location>
        <begin position="75"/>
        <end position="187"/>
    </location>
</feature>
<organism evidence="2 3">
    <name type="scientific">Botrytis elliptica</name>
    <dbReference type="NCBI Taxonomy" id="278938"/>
    <lineage>
        <taxon>Eukaryota</taxon>
        <taxon>Fungi</taxon>
        <taxon>Dikarya</taxon>
        <taxon>Ascomycota</taxon>
        <taxon>Pezizomycotina</taxon>
        <taxon>Leotiomycetes</taxon>
        <taxon>Helotiales</taxon>
        <taxon>Sclerotiniaceae</taxon>
        <taxon>Botrytis</taxon>
    </lineage>
</organism>
<dbReference type="InterPro" id="IPR045518">
    <property type="entry name" value="2EXR"/>
</dbReference>
<comment type="caution">
    <text evidence="2">The sequence shown here is derived from an EMBL/GenBank/DDBJ whole genome shotgun (WGS) entry which is preliminary data.</text>
</comment>
<sequence length="365" mass="43081">MFASTSAREAQNSAKFSRSLQSLQHSLHSETLSDIKTYQSRYRFEQLHHNCIIISKFLQRVKSIIHLHQINLTNQYALPGPRIITVDVKYSQMDDSEIGDNLPVELKLSQEAWEKKREDKHFREKLGLHDPKDHHMILEVERAVAIQTIPALLHTCSLSRKVALEYYQFWRRGKKLTICIDFKIDTLHFQSHRAWKYFTQKPGELSGRHLRSIMIASNSKWGYEDGDRYTMNYNVLLNDLFDNKYSEERDNISLDTTCVDEMAKKVKFLALGGELVLSRHPEWAMSLVNFWKLKKLWWRFMDDTPNTPEDDLKLEWRRLAAGIDNKEEWLARQGEFTHVTIPKVQRISFEDLQIRQRLGEGFDIE</sequence>
<name>A0A4Z1JUT2_9HELO</name>
<dbReference type="Pfam" id="PF20150">
    <property type="entry name" value="2EXR"/>
    <property type="match status" value="1"/>
</dbReference>
<keyword evidence="3" id="KW-1185">Reference proteome</keyword>